<reference evidence="2 3" key="1">
    <citation type="submission" date="2024-02" db="EMBL/GenBank/DDBJ databases">
        <authorList>
            <person name="Chen Y."/>
            <person name="Shah S."/>
            <person name="Dougan E. K."/>
            <person name="Thang M."/>
            <person name="Chan C."/>
        </authorList>
    </citation>
    <scope>NUCLEOTIDE SEQUENCE [LARGE SCALE GENOMIC DNA]</scope>
</reference>
<gene>
    <name evidence="2" type="ORF">SCF082_LOCUS17422</name>
</gene>
<evidence type="ECO:0000313" key="2">
    <source>
        <dbReference type="EMBL" id="CAK9026255.1"/>
    </source>
</evidence>
<name>A0ABP0KIW1_9DINO</name>
<accession>A0ABP0KIW1</accession>
<feature type="compositionally biased region" description="Acidic residues" evidence="1">
    <location>
        <begin position="272"/>
        <end position="284"/>
    </location>
</feature>
<proteinExistence type="predicted"/>
<feature type="compositionally biased region" description="Acidic residues" evidence="1">
    <location>
        <begin position="292"/>
        <end position="302"/>
    </location>
</feature>
<keyword evidence="3" id="KW-1185">Reference proteome</keyword>
<evidence type="ECO:0000256" key="1">
    <source>
        <dbReference type="SAM" id="MobiDB-lite"/>
    </source>
</evidence>
<sequence length="642" mass="71390">MTSTGGKELGNPFSIGCTFWSGDATNSSIWKRQKLQGLLASSHVMTDWNALQKEDYTAAISSYKAMKGELPQPYIHIFMNTSDNGPDQQAVRNGIHTMFSTRNDLSFALFFAPLCLKHQFHLISQGQLKLIDDIVGGKLDFPARCQWKYYTSVATLSHTWRGHLSKLRDKWIQQHAKDPEFAGMRASFKLPPLAISGRWASIDSAEQFYLETGAQNVRKLFKAVFDKDRQKLETPNAAEAVEDQKDALDELALDEEYQKRAPKPDVSQGQLEDGDGDGPGDDGDGPSNIADPVDDADEEDEDALELEQIERELCGDFAEVDISMLEQELQSTMEEQDDLADMDRLHRVFVEVASEKQHKDAFCAGDIESNDGNLEKDIGDVLLEHYLSQSPNEQQSCAAKKEHATATTALDASSINDSLIAWSSSMEHFLSSMEPIANQLKAFDVSAVDSCLGHDLSLVITENDAVYVSWLQPYKNLTGRSVQLDDDGGGIYPSHFRPKQNFSGSVIVAPSCGVRVKKKDRQIMPHDFQRLRQSCLAAFQVVVDDADFFIFDDDGAGRNCIACHQSSSSPSDLPPQRCSVCLKLWHSNCSKQAALRLANFAQLHKAATFQNMFPAQDDAAYKHIRRALASDVFTQQHGIMTL</sequence>
<evidence type="ECO:0000313" key="3">
    <source>
        <dbReference type="Proteomes" id="UP001642464"/>
    </source>
</evidence>
<organism evidence="2 3">
    <name type="scientific">Durusdinium trenchii</name>
    <dbReference type="NCBI Taxonomy" id="1381693"/>
    <lineage>
        <taxon>Eukaryota</taxon>
        <taxon>Sar</taxon>
        <taxon>Alveolata</taxon>
        <taxon>Dinophyceae</taxon>
        <taxon>Suessiales</taxon>
        <taxon>Symbiodiniaceae</taxon>
        <taxon>Durusdinium</taxon>
    </lineage>
</organism>
<feature type="region of interest" description="Disordered" evidence="1">
    <location>
        <begin position="255"/>
        <end position="302"/>
    </location>
</feature>
<comment type="caution">
    <text evidence="2">The sequence shown here is derived from an EMBL/GenBank/DDBJ whole genome shotgun (WGS) entry which is preliminary data.</text>
</comment>
<protein>
    <submittedName>
        <fullName evidence="2">RNA 2'-phosphotransferase</fullName>
    </submittedName>
</protein>
<dbReference type="EMBL" id="CAXAMM010011470">
    <property type="protein sequence ID" value="CAK9026255.1"/>
    <property type="molecule type" value="Genomic_DNA"/>
</dbReference>
<dbReference type="Proteomes" id="UP001642464">
    <property type="component" value="Unassembled WGS sequence"/>
</dbReference>